<dbReference type="EMBL" id="AVOT02124656">
    <property type="protein sequence ID" value="MBW0586701.1"/>
    <property type="molecule type" value="Genomic_DNA"/>
</dbReference>
<evidence type="ECO:0000256" key="1">
    <source>
        <dbReference type="SAM" id="MobiDB-lite"/>
    </source>
</evidence>
<name>A0A9Q3Q5W4_9BASI</name>
<comment type="caution">
    <text evidence="2">The sequence shown here is derived from an EMBL/GenBank/DDBJ whole genome shotgun (WGS) entry which is preliminary data.</text>
</comment>
<protein>
    <submittedName>
        <fullName evidence="2">Uncharacterized protein</fullName>
    </submittedName>
</protein>
<feature type="non-terminal residue" evidence="2">
    <location>
        <position position="63"/>
    </location>
</feature>
<proteinExistence type="predicted"/>
<reference evidence="2" key="1">
    <citation type="submission" date="2021-03" db="EMBL/GenBank/DDBJ databases">
        <title>Draft genome sequence of rust myrtle Austropuccinia psidii MF-1, a brazilian biotype.</title>
        <authorList>
            <person name="Quecine M.C."/>
            <person name="Pachon D.M.R."/>
            <person name="Bonatelli M.L."/>
            <person name="Correr F.H."/>
            <person name="Franceschini L.M."/>
            <person name="Leite T.F."/>
            <person name="Margarido G.R.A."/>
            <person name="Almeida C.A."/>
            <person name="Ferrarezi J.A."/>
            <person name="Labate C.A."/>
        </authorList>
    </citation>
    <scope>NUCLEOTIDE SEQUENCE</scope>
    <source>
        <strain evidence="2">MF-1</strain>
    </source>
</reference>
<keyword evidence="3" id="KW-1185">Reference proteome</keyword>
<organism evidence="2 3">
    <name type="scientific">Austropuccinia psidii MF-1</name>
    <dbReference type="NCBI Taxonomy" id="1389203"/>
    <lineage>
        <taxon>Eukaryota</taxon>
        <taxon>Fungi</taxon>
        <taxon>Dikarya</taxon>
        <taxon>Basidiomycota</taxon>
        <taxon>Pucciniomycotina</taxon>
        <taxon>Pucciniomycetes</taxon>
        <taxon>Pucciniales</taxon>
        <taxon>Sphaerophragmiaceae</taxon>
        <taxon>Austropuccinia</taxon>
    </lineage>
</organism>
<gene>
    <name evidence="2" type="ORF">O181_126416</name>
</gene>
<dbReference type="AlphaFoldDB" id="A0A9Q3Q5W4"/>
<sequence>MPLTRLGASYKPSSSSQKGHRGDYGTSQSVTEGQGLVDDFQINKLCHSGADNTVLPSKRADTA</sequence>
<accession>A0A9Q3Q5W4</accession>
<dbReference type="Proteomes" id="UP000765509">
    <property type="component" value="Unassembled WGS sequence"/>
</dbReference>
<evidence type="ECO:0000313" key="2">
    <source>
        <dbReference type="EMBL" id="MBW0586701.1"/>
    </source>
</evidence>
<feature type="region of interest" description="Disordered" evidence="1">
    <location>
        <begin position="1"/>
        <end position="32"/>
    </location>
</feature>
<evidence type="ECO:0000313" key="3">
    <source>
        <dbReference type="Proteomes" id="UP000765509"/>
    </source>
</evidence>